<dbReference type="Proteomes" id="UP000177369">
    <property type="component" value="Unassembled WGS sequence"/>
</dbReference>
<feature type="region of interest" description="Disordered" evidence="1">
    <location>
        <begin position="39"/>
        <end position="66"/>
    </location>
</feature>
<dbReference type="AlphaFoldDB" id="A0A1F5GBS0"/>
<accession>A0A1F5GBS0</accession>
<organism evidence="2 3">
    <name type="scientific">Candidatus Curtissbacteria bacterium RIFCSPHIGHO2_02_FULL_40_16b</name>
    <dbReference type="NCBI Taxonomy" id="1797714"/>
    <lineage>
        <taxon>Bacteria</taxon>
        <taxon>Candidatus Curtissiibacteriota</taxon>
    </lineage>
</organism>
<reference evidence="2 3" key="1">
    <citation type="journal article" date="2016" name="Nat. Commun.">
        <title>Thousands of microbial genomes shed light on interconnected biogeochemical processes in an aquifer system.</title>
        <authorList>
            <person name="Anantharaman K."/>
            <person name="Brown C.T."/>
            <person name="Hug L.A."/>
            <person name="Sharon I."/>
            <person name="Castelle C.J."/>
            <person name="Probst A.J."/>
            <person name="Thomas B.C."/>
            <person name="Singh A."/>
            <person name="Wilkins M.J."/>
            <person name="Karaoz U."/>
            <person name="Brodie E.L."/>
            <person name="Williams K.H."/>
            <person name="Hubbard S.S."/>
            <person name="Banfield J.F."/>
        </authorList>
    </citation>
    <scope>NUCLEOTIDE SEQUENCE [LARGE SCALE GENOMIC DNA]</scope>
</reference>
<sequence>MKIQKRHYKIKPVLSRLVILLGLMAFIFVGTEVYKSSNVKNTNTTPLNQTESKSLNISSPNVSPSPKAVSDPIVNCGPGVNSGQYVKDKQSVCKNYVDCGLNGNTVWTMMLKSECDKKQAEANSKPNNNTNISDYTSYDPYYEPYQTNIISCYVPEYKKTYRVTSEDCKDFREQAKKDFTSPTPLIEPPVATTKSYDDPVCQNIRSQWESTKAQINSSSYSSSAEQAVAYISWRDTYDNTYSGSNCPGYLN</sequence>
<comment type="caution">
    <text evidence="2">The sequence shown here is derived from an EMBL/GenBank/DDBJ whole genome shotgun (WGS) entry which is preliminary data.</text>
</comment>
<feature type="compositionally biased region" description="Polar residues" evidence="1">
    <location>
        <begin position="39"/>
        <end position="64"/>
    </location>
</feature>
<evidence type="ECO:0000313" key="2">
    <source>
        <dbReference type="EMBL" id="OGD89311.1"/>
    </source>
</evidence>
<proteinExistence type="predicted"/>
<protein>
    <submittedName>
        <fullName evidence="2">Uncharacterized protein</fullName>
    </submittedName>
</protein>
<dbReference type="EMBL" id="MFBD01000006">
    <property type="protein sequence ID" value="OGD89311.1"/>
    <property type="molecule type" value="Genomic_DNA"/>
</dbReference>
<gene>
    <name evidence="2" type="ORF">A3D04_00500</name>
</gene>
<evidence type="ECO:0000256" key="1">
    <source>
        <dbReference type="SAM" id="MobiDB-lite"/>
    </source>
</evidence>
<evidence type="ECO:0000313" key="3">
    <source>
        <dbReference type="Proteomes" id="UP000177369"/>
    </source>
</evidence>
<name>A0A1F5GBS0_9BACT</name>